<protein>
    <recommendedName>
        <fullName evidence="2">Reverse transcriptase Ty1/copia-type domain-containing protein</fullName>
    </recommendedName>
</protein>
<feature type="compositionally biased region" description="Basic and acidic residues" evidence="1">
    <location>
        <begin position="126"/>
        <end position="142"/>
    </location>
</feature>
<evidence type="ECO:0000313" key="3">
    <source>
        <dbReference type="EMBL" id="GEU45601.1"/>
    </source>
</evidence>
<dbReference type="PANTHER" id="PTHR11439:SF495">
    <property type="entry name" value="REVERSE TRANSCRIPTASE, RNA-DEPENDENT DNA POLYMERASE-RELATED"/>
    <property type="match status" value="1"/>
</dbReference>
<reference evidence="3" key="1">
    <citation type="journal article" date="2019" name="Sci. Rep.">
        <title>Draft genome of Tanacetum cinerariifolium, the natural source of mosquito coil.</title>
        <authorList>
            <person name="Yamashiro T."/>
            <person name="Shiraishi A."/>
            <person name="Satake H."/>
            <person name="Nakayama K."/>
        </authorList>
    </citation>
    <scope>NUCLEOTIDE SEQUENCE</scope>
</reference>
<dbReference type="Pfam" id="PF07727">
    <property type="entry name" value="RVT_2"/>
    <property type="match status" value="1"/>
</dbReference>
<feature type="compositionally biased region" description="Pro residues" evidence="1">
    <location>
        <begin position="967"/>
        <end position="982"/>
    </location>
</feature>
<gene>
    <name evidence="3" type="ORF">Tci_017579</name>
</gene>
<name>A0A6L2K853_TANCI</name>
<sequence>MTDYSLWEVILNGDSPIPTRVVEGVLQPFAPTTAKQKLARKNELKARGTLLMALPDKHQLKFNSHKDVKTLMEAIDKRFGGNTETKKEVMTEVIKQRRSLLIMLLWLFHLRALLLIMRKGHFVRECRSPKDSRRNGVAEPQRRTVPSYQAEEEPANYALMAFSSSSSSSDNELSPTKSDQALSHINRLTSSIIEDWVSDSEDESETKASQIVPILTQSKQVSITAVRPVSAAVPKIKLTRPRHVNPIFTKSKSPIRRHLTRSPSPMTSDLPPRVTAVKAPVVSATQGNMSYLFDFEELNGGYVTFRGNPKGGKISEKGKIKIGSGPTWLFDIDSLTRTMNYQPVTTRNQTSPSAGFQDKFDAEKAGEEIDQQYVPFPVWSFCSTNPQNNDGDAAFDGKEHDFDAKKPESEVSVSLRYRDLSAEFEDYSDNSINEVNVAGSIVSTVGQNSLNSTNTFSAVGPSNAAASPTYGKSSFIDASQLPDDLDMPELEEITYSDNEDDVGFEDPDHLDKVYKVVKALYGLHQAPRAWYETLANYLLENGFQRGKIDQTLFIKRQKGLQVKQKKDGIFISQDKYVAEILRKFRLTEGKSASAPIDTEKPLLKDLDGEDVDVHTYRSMISSLMYLTSSRPDIMFAVCACACFQVTPKASHLHAVKRIFSYLKRKPHLGLWYPKDSSFDLVAYSDSDYAGGSLDRKSTTGGCPRMQIDLLAVQEANSVNTPRSDEDRHELIELTVFLLPKIEKVGIGVNAVDLQVFAVNDVTRLQALVDRKKVVVTEATIREALCLDDAEGVDCLPNEEIFAELARMRYKKPSTKLTFYKAFFLSQWNLVRNIDSTTKFYMYPRFLQLIIKNQVGDLSTHTTKYTSPALTQKVFANIRRVGKGFSGVETPLFEGMPVEQEIDEEGDADEHIEEVATGDAAHGDVSAANGEVLAITEEPSIPSPTPPTLPPQLPQDILSTSQVQETPPQSPQVQPPSPQPQPEPQQAADFSMSLLQEAMDACAAFSRRVEHLEYDKVAQALEITKLKRRVKKLEKRNKVRVLKLRRLQKVGTSQRVETSDDTVMDDESNQGRMIAKMDQDDAVVLKDNKDEDKEVTDAVKDVEEAKVGESAQDQGRQAESQTKIYKINMDHANKVLSMQDDETEPAEVQEVVDVVTTTKLIIEVVTAASKTLTAAKSTTSTIILAETKSKDKVKGILVAEPKPLKKKQQIGMDEQYARELHVELNKDIDWDEAIDHVKRKAKEDPAVKRYQAIKRKPQTEAQARKNMMMYLKMLLASRWITSRECPMMTYVQSLKLKRVTKRRKLDEEVEDLKRHLQIVPNEDDDVYTEATLVARKKNQRSVHGQAKVKSWKLLESCGVQTITFTTTQLILLVERRYPLLRFTLDQMLNVLWSLCCHGLEEKNMLSVYAVGEELSAAKHDAVG</sequence>
<proteinExistence type="predicted"/>
<organism evidence="3">
    <name type="scientific">Tanacetum cinerariifolium</name>
    <name type="common">Dalmatian daisy</name>
    <name type="synonym">Chrysanthemum cinerariifolium</name>
    <dbReference type="NCBI Taxonomy" id="118510"/>
    <lineage>
        <taxon>Eukaryota</taxon>
        <taxon>Viridiplantae</taxon>
        <taxon>Streptophyta</taxon>
        <taxon>Embryophyta</taxon>
        <taxon>Tracheophyta</taxon>
        <taxon>Spermatophyta</taxon>
        <taxon>Magnoliopsida</taxon>
        <taxon>eudicotyledons</taxon>
        <taxon>Gunneridae</taxon>
        <taxon>Pentapetalae</taxon>
        <taxon>asterids</taxon>
        <taxon>campanulids</taxon>
        <taxon>Asterales</taxon>
        <taxon>Asteraceae</taxon>
        <taxon>Asteroideae</taxon>
        <taxon>Anthemideae</taxon>
        <taxon>Anthemidinae</taxon>
        <taxon>Tanacetum</taxon>
    </lineage>
</organism>
<evidence type="ECO:0000256" key="1">
    <source>
        <dbReference type="SAM" id="MobiDB-lite"/>
    </source>
</evidence>
<feature type="region of interest" description="Disordered" evidence="1">
    <location>
        <begin position="959"/>
        <end position="986"/>
    </location>
</feature>
<dbReference type="EMBL" id="BKCJ010002007">
    <property type="protein sequence ID" value="GEU45601.1"/>
    <property type="molecule type" value="Genomic_DNA"/>
</dbReference>
<feature type="region of interest" description="Disordered" evidence="1">
    <location>
        <begin position="126"/>
        <end position="150"/>
    </location>
</feature>
<accession>A0A6L2K853</accession>
<dbReference type="PANTHER" id="PTHR11439">
    <property type="entry name" value="GAG-POL-RELATED RETROTRANSPOSON"/>
    <property type="match status" value="1"/>
</dbReference>
<evidence type="ECO:0000259" key="2">
    <source>
        <dbReference type="Pfam" id="PF07727"/>
    </source>
</evidence>
<feature type="domain" description="Reverse transcriptase Ty1/copia-type" evidence="2">
    <location>
        <begin position="501"/>
        <end position="556"/>
    </location>
</feature>
<comment type="caution">
    <text evidence="3">The sequence shown here is derived from an EMBL/GenBank/DDBJ whole genome shotgun (WGS) entry which is preliminary data.</text>
</comment>
<dbReference type="InterPro" id="IPR013103">
    <property type="entry name" value="RVT_2"/>
</dbReference>